<protein>
    <submittedName>
        <fullName evidence="3">Peptidase A4 family-domain-containing protein</fullName>
    </submittedName>
</protein>
<evidence type="ECO:0000256" key="1">
    <source>
        <dbReference type="SAM" id="MobiDB-lite"/>
    </source>
</evidence>
<dbReference type="EMBL" id="JANVFT010000056">
    <property type="protein sequence ID" value="KAJ4483116.1"/>
    <property type="molecule type" value="Genomic_DNA"/>
</dbReference>
<keyword evidence="4" id="KW-1185">Reference proteome</keyword>
<dbReference type="InterPro" id="IPR013320">
    <property type="entry name" value="ConA-like_dom_sf"/>
</dbReference>
<evidence type="ECO:0000313" key="3">
    <source>
        <dbReference type="EMBL" id="KAJ4483116.1"/>
    </source>
</evidence>
<dbReference type="InterPro" id="IPR038656">
    <property type="entry name" value="Peptidase_G1_sf"/>
</dbReference>
<proteinExistence type="predicted"/>
<dbReference type="CDD" id="cd13426">
    <property type="entry name" value="Peptidase_G1"/>
    <property type="match status" value="1"/>
</dbReference>
<dbReference type="Pfam" id="PF01828">
    <property type="entry name" value="Peptidase_A4"/>
    <property type="match status" value="1"/>
</dbReference>
<evidence type="ECO:0000313" key="4">
    <source>
        <dbReference type="Proteomes" id="UP001150217"/>
    </source>
</evidence>
<accession>A0ABQ8V9W5</accession>
<organism evidence="3 4">
    <name type="scientific">Lentinula lateritia</name>
    <dbReference type="NCBI Taxonomy" id="40482"/>
    <lineage>
        <taxon>Eukaryota</taxon>
        <taxon>Fungi</taxon>
        <taxon>Dikarya</taxon>
        <taxon>Basidiomycota</taxon>
        <taxon>Agaricomycotina</taxon>
        <taxon>Agaricomycetes</taxon>
        <taxon>Agaricomycetidae</taxon>
        <taxon>Agaricales</taxon>
        <taxon>Marasmiineae</taxon>
        <taxon>Omphalotaceae</taxon>
        <taxon>Lentinula</taxon>
    </lineage>
</organism>
<gene>
    <name evidence="3" type="ORF">C8R41DRAFT_885514</name>
</gene>
<feature type="compositionally biased region" description="Polar residues" evidence="1">
    <location>
        <begin position="47"/>
        <end position="63"/>
    </location>
</feature>
<dbReference type="InterPro" id="IPR000250">
    <property type="entry name" value="Peptidase_G1"/>
</dbReference>
<dbReference type="SUPFAM" id="SSF49899">
    <property type="entry name" value="Concanavalin A-like lectins/glucanases"/>
    <property type="match status" value="1"/>
</dbReference>
<reference evidence="3" key="1">
    <citation type="submission" date="2022-08" db="EMBL/GenBank/DDBJ databases">
        <title>A Global Phylogenomic Analysis of the Shiitake Genus Lentinula.</title>
        <authorList>
            <consortium name="DOE Joint Genome Institute"/>
            <person name="Sierra-Patev S."/>
            <person name="Min B."/>
            <person name="Naranjo-Ortiz M."/>
            <person name="Looney B."/>
            <person name="Konkel Z."/>
            <person name="Slot J.C."/>
            <person name="Sakamoto Y."/>
            <person name="Steenwyk J.L."/>
            <person name="Rokas A."/>
            <person name="Carro J."/>
            <person name="Camarero S."/>
            <person name="Ferreira P."/>
            <person name="Molpeceres G."/>
            <person name="Ruiz-Duenas F.J."/>
            <person name="Serrano A."/>
            <person name="Henrissat B."/>
            <person name="Drula E."/>
            <person name="Hughes K.W."/>
            <person name="Mata J.L."/>
            <person name="Ishikawa N.K."/>
            <person name="Vargas-Isla R."/>
            <person name="Ushijima S."/>
            <person name="Smith C.A."/>
            <person name="Ahrendt S."/>
            <person name="Andreopoulos W."/>
            <person name="He G."/>
            <person name="Labutti K."/>
            <person name="Lipzen A."/>
            <person name="Ng V."/>
            <person name="Riley R."/>
            <person name="Sandor L."/>
            <person name="Barry K."/>
            <person name="Martinez A.T."/>
            <person name="Xiao Y."/>
            <person name="Gibbons J.G."/>
            <person name="Terashima K."/>
            <person name="Grigoriev I.V."/>
            <person name="Hibbett D.S."/>
        </authorList>
    </citation>
    <scope>NUCLEOTIDE SEQUENCE</scope>
    <source>
        <strain evidence="3">RHP3577 ss4</strain>
    </source>
</reference>
<dbReference type="PRINTS" id="PR00977">
    <property type="entry name" value="SCYTLDPTASE"/>
</dbReference>
<feature type="chain" id="PRO_5045317932" evidence="2">
    <location>
        <begin position="20"/>
        <end position="280"/>
    </location>
</feature>
<evidence type="ECO:0000256" key="2">
    <source>
        <dbReference type="SAM" id="SignalP"/>
    </source>
</evidence>
<dbReference type="Proteomes" id="UP001150217">
    <property type="component" value="Unassembled WGS sequence"/>
</dbReference>
<comment type="caution">
    <text evidence="3">The sequence shown here is derived from an EMBL/GenBank/DDBJ whole genome shotgun (WGS) entry which is preliminary data.</text>
</comment>
<keyword evidence="2" id="KW-0732">Signal</keyword>
<dbReference type="PANTHER" id="PTHR37536:SF1">
    <property type="entry name" value="ASPERGILLOPEPSIN, PUTAITVE (AFU_ORTHOLOGUE AFUA_7G01200)"/>
    <property type="match status" value="1"/>
</dbReference>
<feature type="region of interest" description="Disordered" evidence="1">
    <location>
        <begin position="31"/>
        <end position="63"/>
    </location>
</feature>
<feature type="signal peptide" evidence="2">
    <location>
        <begin position="1"/>
        <end position="19"/>
    </location>
</feature>
<sequence length="280" mass="29713">MKFLTFSLISVLFVSRGFAWPSRLANREASRRLRGSRPLSSSPHAVVNSTSNGTDSQSDPKSYAVTSSGTTLYDEYSTNWAGVVIESPPTGQNFTTVSGTFIVPKPTGSNGSASAWVGIDGDTASQSILQAGVDFTISGGKVSYDSWYEWYPNYAYDFSNFAISAGNTITITIHSTSSKAGVVTLLNKSTGKSVSQSLTAPSSSTALKGQNAEWIVEDYEQNGSLVPFANFGTVTFTNASASTLNKTLAPNTGIKINIVQSKKLLTSTSFTSNSVTVKHT</sequence>
<dbReference type="Gene3D" id="2.60.120.700">
    <property type="entry name" value="Peptidase G1"/>
    <property type="match status" value="1"/>
</dbReference>
<dbReference type="PANTHER" id="PTHR37536">
    <property type="entry name" value="PUTATIVE (AFU_ORTHOLOGUE AFUA_3G02970)-RELATED"/>
    <property type="match status" value="1"/>
</dbReference>
<name>A0ABQ8V9W5_9AGAR</name>